<keyword evidence="1" id="KW-0472">Membrane</keyword>
<dbReference type="STRING" id="58343.AQJ46_04850"/>
<dbReference type="AlphaFoldDB" id="A0A124I0A4"/>
<dbReference type="Proteomes" id="UP000053669">
    <property type="component" value="Unassembled WGS sequence"/>
</dbReference>
<keyword evidence="1" id="KW-0812">Transmembrane</keyword>
<protein>
    <recommendedName>
        <fullName evidence="4">Proline rich protein membrane protein</fullName>
    </recommendedName>
</protein>
<feature type="transmembrane region" description="Helical" evidence="1">
    <location>
        <begin position="39"/>
        <end position="62"/>
    </location>
</feature>
<dbReference type="PANTHER" id="PTHR42305">
    <property type="entry name" value="MEMBRANE PROTEIN RV1733C-RELATED"/>
    <property type="match status" value="1"/>
</dbReference>
<evidence type="ECO:0000313" key="3">
    <source>
        <dbReference type="Proteomes" id="UP000053669"/>
    </source>
</evidence>
<evidence type="ECO:0000313" key="2">
    <source>
        <dbReference type="EMBL" id="KUN73631.1"/>
    </source>
</evidence>
<keyword evidence="1" id="KW-1133">Transmembrane helix</keyword>
<evidence type="ECO:0008006" key="4">
    <source>
        <dbReference type="Google" id="ProtNLM"/>
    </source>
</evidence>
<dbReference type="EMBL" id="LMWU01000005">
    <property type="protein sequence ID" value="KUN73631.1"/>
    <property type="molecule type" value="Genomic_DNA"/>
</dbReference>
<gene>
    <name evidence="2" type="ORF">AQJ46_04850</name>
</gene>
<feature type="transmembrane region" description="Helical" evidence="1">
    <location>
        <begin position="162"/>
        <end position="184"/>
    </location>
</feature>
<accession>A0A124I0A4</accession>
<reference evidence="2 3" key="1">
    <citation type="submission" date="2015-10" db="EMBL/GenBank/DDBJ databases">
        <title>Draft genome sequence of Streptomyces canus DSM 40017, type strain for the species Streptomyces canus.</title>
        <authorList>
            <person name="Ruckert C."/>
            <person name="Winkler A."/>
            <person name="Kalinowski J."/>
            <person name="Kampfer P."/>
            <person name="Glaeser S."/>
        </authorList>
    </citation>
    <scope>NUCLEOTIDE SEQUENCE [LARGE SCALE GENOMIC DNA]</scope>
    <source>
        <strain evidence="2 3">DSM 40017</strain>
    </source>
</reference>
<dbReference type="PANTHER" id="PTHR42305:SF1">
    <property type="entry name" value="MEMBRANE PROTEIN RV1733C-RELATED"/>
    <property type="match status" value="1"/>
</dbReference>
<sequence length="212" mass="23746">MRKEIHVARATPPARPPEELPRLWLWRWRRNPLRRRTDLAQAWIAVGLFLVVAAATPVAVFLTGTTAYRHHKEIARHQAITRYDTPAVLLHDAPRHPEPGSYEARKTLYPATVRFTDPAGTPRTAETDVAPALTAGSTVRVWVNADGKITDPPLTMEQVRSRAMGCALLAALAVPVLGAALHGYANRRLERHRLTQWDAAWAEIAPRWTTSR</sequence>
<name>A0A124I0A4_9ACTN</name>
<organism evidence="2 3">
    <name type="scientific">Streptomyces canus</name>
    <dbReference type="NCBI Taxonomy" id="58343"/>
    <lineage>
        <taxon>Bacteria</taxon>
        <taxon>Bacillati</taxon>
        <taxon>Actinomycetota</taxon>
        <taxon>Actinomycetes</taxon>
        <taxon>Kitasatosporales</taxon>
        <taxon>Streptomycetaceae</taxon>
        <taxon>Streptomyces</taxon>
        <taxon>Streptomyces aurantiacus group</taxon>
    </lineage>
</organism>
<dbReference type="InterPro" id="IPR039708">
    <property type="entry name" value="MT1774/Rv1733c-like"/>
</dbReference>
<comment type="caution">
    <text evidence="2">The sequence shown here is derived from an EMBL/GenBank/DDBJ whole genome shotgun (WGS) entry which is preliminary data.</text>
</comment>
<proteinExistence type="predicted"/>
<evidence type="ECO:0000256" key="1">
    <source>
        <dbReference type="SAM" id="Phobius"/>
    </source>
</evidence>